<keyword evidence="3" id="KW-0560">Oxidoreductase</keyword>
<dbReference type="Gene3D" id="2.60.120.330">
    <property type="entry name" value="B-lactam Antibiotic, Isopenicillin N Synthase, Chain"/>
    <property type="match status" value="2"/>
</dbReference>
<reference evidence="7" key="1">
    <citation type="journal article" date="2013" name="Genome Biol.">
        <title>Reference genomes and transcriptomes of Nicotiana sylvestris and Nicotiana tomentosiformis.</title>
        <authorList>
            <person name="Sierro N."/>
            <person name="Battey J.N."/>
            <person name="Ouadi S."/>
            <person name="Bovet L."/>
            <person name="Goepfert S."/>
            <person name="Bakaher N."/>
            <person name="Peitsch M.C."/>
            <person name="Ivanov N.V."/>
        </authorList>
    </citation>
    <scope>NUCLEOTIDE SEQUENCE [LARGE SCALE GENOMIC DNA]</scope>
</reference>
<feature type="domain" description="Non-haem dioxygenase N-terminal" evidence="6">
    <location>
        <begin position="50"/>
        <end position="147"/>
    </location>
</feature>
<evidence type="ECO:0000256" key="3">
    <source>
        <dbReference type="ARBA" id="ARBA00023002"/>
    </source>
</evidence>
<dbReference type="PANTHER" id="PTHR10209:SF884">
    <property type="entry name" value="1-AMINOCYCLOPROPANE-1-CARBOXYLATE OXIDASE HOMOLOG 1-LIKE"/>
    <property type="match status" value="1"/>
</dbReference>
<protein>
    <submittedName>
        <fullName evidence="8">1-aminocyclopropane-1-carboxylate oxidase homolog</fullName>
    </submittedName>
</protein>
<name>A0A1U7VU32_NICSY</name>
<keyword evidence="2" id="KW-0847">Vitamin C</keyword>
<evidence type="ECO:0000256" key="1">
    <source>
        <dbReference type="ARBA" id="ARBA00022723"/>
    </source>
</evidence>
<evidence type="ECO:0000256" key="2">
    <source>
        <dbReference type="ARBA" id="ARBA00022896"/>
    </source>
</evidence>
<keyword evidence="4" id="KW-0408">Iron</keyword>
<dbReference type="GO" id="GO:0016706">
    <property type="term" value="F:2-oxoglutarate-dependent dioxygenase activity"/>
    <property type="evidence" value="ECO:0007669"/>
    <property type="project" value="UniProtKB-ARBA"/>
</dbReference>
<evidence type="ECO:0000313" key="7">
    <source>
        <dbReference type="Proteomes" id="UP000189701"/>
    </source>
</evidence>
<dbReference type="AlphaFoldDB" id="A0A1U7VU32"/>
<dbReference type="eggNOG" id="KOG0143">
    <property type="taxonomic scope" value="Eukaryota"/>
</dbReference>
<dbReference type="GO" id="GO:0031418">
    <property type="term" value="F:L-ascorbic acid binding"/>
    <property type="evidence" value="ECO:0007669"/>
    <property type="project" value="UniProtKB-KW"/>
</dbReference>
<keyword evidence="1" id="KW-0479">Metal-binding</keyword>
<dbReference type="Proteomes" id="UP000189701">
    <property type="component" value="Unplaced"/>
</dbReference>
<dbReference type="PANTHER" id="PTHR10209">
    <property type="entry name" value="OXIDOREDUCTASE, 2OG-FE II OXYGENASE FAMILY PROTEIN"/>
    <property type="match status" value="1"/>
</dbReference>
<sequence>MSELQALEDTEAGVKGLVDAGITEVPRMFIQPQKIQESLNSCCATKFIFPVIDLEGFDKDPMKHKDIVDKVRDASETWGFFQVINHGIPLPVREEILQGTRRFFEQDIEIKKRYYTRDNNKVVVHSNNHDVFSPSVPATNWRDSFVCLMAPNYPSPEELPAACRCEPAEAGVTRRSGWKWNGRVRNRRCDGFPAPARLQMRSGQRRNRLGQLEEDRISGIGTAPAEPQKRSSDRRCERSGWAVCSLKNEFWLIFTHFALGLGDFGAFEERKCIIIHELISNDKYPSVEHRVLSNKVGPRVPVASFFDTGSVPTLKLYGPIKELLSEENPPKYRATTVKDYVDYFHAKGPRWNFCIVALQDLIIVSGEARKFP</sequence>
<evidence type="ECO:0000313" key="8">
    <source>
        <dbReference type="RefSeq" id="XP_009769858.1"/>
    </source>
</evidence>
<feature type="region of interest" description="Disordered" evidence="5">
    <location>
        <begin position="203"/>
        <end position="233"/>
    </location>
</feature>
<dbReference type="InterPro" id="IPR027443">
    <property type="entry name" value="IPNS-like_sf"/>
</dbReference>
<reference evidence="8" key="2">
    <citation type="submission" date="2025-08" db="UniProtKB">
        <authorList>
            <consortium name="RefSeq"/>
        </authorList>
    </citation>
    <scope>IDENTIFICATION</scope>
    <source>
        <tissue evidence="8">Leaf</tissue>
    </source>
</reference>
<proteinExistence type="predicted"/>
<keyword evidence="7" id="KW-1185">Reference proteome</keyword>
<evidence type="ECO:0000256" key="4">
    <source>
        <dbReference type="ARBA" id="ARBA00023004"/>
    </source>
</evidence>
<organism evidence="7 8">
    <name type="scientific">Nicotiana sylvestris</name>
    <name type="common">Wood tobacco</name>
    <name type="synonym">South American tobacco</name>
    <dbReference type="NCBI Taxonomy" id="4096"/>
    <lineage>
        <taxon>Eukaryota</taxon>
        <taxon>Viridiplantae</taxon>
        <taxon>Streptophyta</taxon>
        <taxon>Embryophyta</taxon>
        <taxon>Tracheophyta</taxon>
        <taxon>Spermatophyta</taxon>
        <taxon>Magnoliopsida</taxon>
        <taxon>eudicotyledons</taxon>
        <taxon>Gunneridae</taxon>
        <taxon>Pentapetalae</taxon>
        <taxon>asterids</taxon>
        <taxon>lamiids</taxon>
        <taxon>Solanales</taxon>
        <taxon>Solanaceae</taxon>
        <taxon>Nicotianoideae</taxon>
        <taxon>Nicotianeae</taxon>
        <taxon>Nicotiana</taxon>
    </lineage>
</organism>
<evidence type="ECO:0000259" key="6">
    <source>
        <dbReference type="Pfam" id="PF14226"/>
    </source>
</evidence>
<dbReference type="Pfam" id="PF14226">
    <property type="entry name" value="DIOX_N"/>
    <property type="match status" value="1"/>
</dbReference>
<feature type="non-terminal residue" evidence="8">
    <location>
        <position position="372"/>
    </location>
</feature>
<dbReference type="GO" id="GO:0046872">
    <property type="term" value="F:metal ion binding"/>
    <property type="evidence" value="ECO:0007669"/>
    <property type="project" value="UniProtKB-KW"/>
</dbReference>
<dbReference type="RefSeq" id="XP_009769858.1">
    <property type="nucleotide sequence ID" value="XM_009771556.1"/>
</dbReference>
<accession>A0A1U7VU32</accession>
<dbReference type="InterPro" id="IPR026992">
    <property type="entry name" value="DIOX_N"/>
</dbReference>
<gene>
    <name evidence="8" type="primary">LOC104220664</name>
</gene>
<dbReference type="SUPFAM" id="SSF51197">
    <property type="entry name" value="Clavaminate synthase-like"/>
    <property type="match status" value="2"/>
</dbReference>
<evidence type="ECO:0000256" key="5">
    <source>
        <dbReference type="SAM" id="MobiDB-lite"/>
    </source>
</evidence>